<evidence type="ECO:0000259" key="5">
    <source>
        <dbReference type="Pfam" id="PF10145"/>
    </source>
</evidence>
<keyword evidence="7" id="KW-1185">Reference proteome</keyword>
<dbReference type="AlphaFoldDB" id="A0A3A8KAN9"/>
<gene>
    <name evidence="6" type="ORF">D7X32_09140</name>
</gene>
<evidence type="ECO:0000256" key="3">
    <source>
        <dbReference type="SAM" id="MobiDB-lite"/>
    </source>
</evidence>
<sequence length="1247" mass="132387">MSGGFDLAELSIRIDTSDAKEAVTSLGGLEEAAEKTERRTSGLENATEALTKAFARATRSLDGTSKALADIRAATSHLSVLEQSAAKIQTAFTATATATGALEAQLMSLGGAAGKLQATLADTSALSRFLGHVESLNKRFDEMGKQKEGAADALRKVKEEAAKAEPPVSKFADGMKSLAGQFLGVAAAGAAIKSATEEALRFSTAMAQVSTVLEQDQLGMMDSLTAKVKELGNQFGRTPTDQAGALYEILSAGASDAAKATELLTVSNKLAIGGVTDVRTAADGLTGVMASYGSQLRNVTQAADMMFVSAADGKTSIEDLSRFIGRVAPIASQTGVSLAELLAATGALTKNNIQTSTAMEGLRAIIAATAKPSHEAAKLADALGLEFSVTALKAKGLAGFLQDVKEKTRGSTEEMAMLFGGVEALLPVMTLTGTASADFAASLKHMQDSAGRTEAAFNKMASTPQFALDQLRARFSELQGEVGGDILSATEPGVRALTENFETATYAVKLFGEALVVVAAMRGATWAQEWVKGLVAKSTALTQARESAASAALAEAKYARAADESRIAALRSAQAMLEKKLAALQASAAVEGSLMSATKRATLASTELALAKVREASAIEGASLAARAGKTALEFMGGPIGIITGALTTAVALWHEYGKAAEDAKEKTRQFAQESGANATRGSQIAENLIRETKALKDYEKAQKAAAIARTEMASLGGRYQDALKNVGDSAEDVVRVYESLSQEDLVAALAEIDRLEKEINDPNNGVKRWIVLNHYNDERLSKNIGRDVPFSKVRADPAYAEDIEKKLAPLEKDLSIQMQRAADIEKSLQRVRAARAEDAKVSAAAAKESTANTKASLKEAEQEEKAREKLLKRQEQWLMNLEEEARTLGKTKDEAKELSDEYRSLKDPKMIARADAAIAQLEALRKQKEETERVKKAEEERKQVLQSLNRELGNQDTVKYAQAQKLLGEELAAQRIKAEEYAKAMKKAREMWTPEGKAEAALKTEMDQLAKQLNPTAELQKRLEMVKQLFAEGRITAEQYRQEVERLQDQLHGGFSYTKEIVGTATQHMADAFANFVTTGRLEFSALVDGILKDLARLAAQKAFMALVNLGMDAISGMGSSGGSGSTMVGGADMSGTYNFMLGGAHAAGGSVRAQQAHLVGELGPELFIPSSSGRIVPNEALGGGDVNQTISITINSDGSSQVSASGEGGRAEAERLGRRLADAVRKVMREEMAPGGMTYTFVRGR</sequence>
<dbReference type="Pfam" id="PF09718">
    <property type="entry name" value="Tape_meas_lam_C"/>
    <property type="match status" value="1"/>
</dbReference>
<dbReference type="RefSeq" id="WP_120602124.1">
    <property type="nucleotide sequence ID" value="NZ_RAWE01000022.1"/>
</dbReference>
<dbReference type="Proteomes" id="UP000268313">
    <property type="component" value="Unassembled WGS sequence"/>
</dbReference>
<proteinExistence type="predicted"/>
<evidence type="ECO:0000259" key="4">
    <source>
        <dbReference type="Pfam" id="PF09718"/>
    </source>
</evidence>
<dbReference type="OrthoDB" id="7295660at2"/>
<evidence type="ECO:0000256" key="2">
    <source>
        <dbReference type="SAM" id="Coils"/>
    </source>
</evidence>
<dbReference type="PANTHER" id="PTHR37813">
    <property type="entry name" value="FELS-2 PROPHAGE PROTEIN"/>
    <property type="match status" value="1"/>
</dbReference>
<accession>A0A3A8KAN9</accession>
<evidence type="ECO:0000313" key="6">
    <source>
        <dbReference type="EMBL" id="RKH05070.1"/>
    </source>
</evidence>
<evidence type="ECO:0000256" key="1">
    <source>
        <dbReference type="ARBA" id="ARBA00022612"/>
    </source>
</evidence>
<dbReference type="InterPro" id="IPR010090">
    <property type="entry name" value="Phage_tape_meas"/>
</dbReference>
<comment type="caution">
    <text evidence="6">The sequence shown here is derived from an EMBL/GenBank/DDBJ whole genome shotgun (WGS) entry which is preliminary data.</text>
</comment>
<dbReference type="EMBL" id="RAWE01000022">
    <property type="protein sequence ID" value="RKH05070.1"/>
    <property type="molecule type" value="Genomic_DNA"/>
</dbReference>
<protein>
    <submittedName>
        <fullName evidence="6">Phage tail tape measure protein</fullName>
    </submittedName>
</protein>
<feature type="coiled-coil region" evidence="2">
    <location>
        <begin position="844"/>
        <end position="992"/>
    </location>
</feature>
<feature type="domain" description="Bacteriophage tail tape measure C-terminal" evidence="4">
    <location>
        <begin position="1046"/>
        <end position="1108"/>
    </location>
</feature>
<reference evidence="7" key="1">
    <citation type="submission" date="2018-09" db="EMBL/GenBank/DDBJ databases">
        <authorList>
            <person name="Livingstone P.G."/>
            <person name="Whitworth D.E."/>
        </authorList>
    </citation>
    <scope>NUCLEOTIDE SEQUENCE [LARGE SCALE GENOMIC DNA]</scope>
    <source>
        <strain evidence="7">CA043D</strain>
    </source>
</reference>
<feature type="region of interest" description="Disordered" evidence="3">
    <location>
        <begin position="1198"/>
        <end position="1217"/>
    </location>
</feature>
<keyword evidence="2" id="KW-0175">Coiled coil</keyword>
<name>A0A3A8KAN9_9BACT</name>
<dbReference type="PANTHER" id="PTHR37813:SF1">
    <property type="entry name" value="FELS-2 PROPHAGE PROTEIN"/>
    <property type="match status" value="1"/>
</dbReference>
<organism evidence="6 7">
    <name type="scientific">Corallococcus carmarthensis</name>
    <dbReference type="NCBI Taxonomy" id="2316728"/>
    <lineage>
        <taxon>Bacteria</taxon>
        <taxon>Pseudomonadati</taxon>
        <taxon>Myxococcota</taxon>
        <taxon>Myxococcia</taxon>
        <taxon>Myxococcales</taxon>
        <taxon>Cystobacterineae</taxon>
        <taxon>Myxococcaceae</taxon>
        <taxon>Corallococcus</taxon>
    </lineage>
</organism>
<feature type="domain" description="Phage tail tape measure protein" evidence="5">
    <location>
        <begin position="226"/>
        <end position="414"/>
    </location>
</feature>
<dbReference type="InterPro" id="IPR006431">
    <property type="entry name" value="Phage_tape_meas_C"/>
</dbReference>
<keyword evidence="1" id="KW-1188">Viral release from host cell</keyword>
<dbReference type="Pfam" id="PF10145">
    <property type="entry name" value="PhageMin_Tail"/>
    <property type="match status" value="1"/>
</dbReference>
<dbReference type="NCBIfam" id="TIGR01760">
    <property type="entry name" value="tape_meas_TP901"/>
    <property type="match status" value="1"/>
</dbReference>
<evidence type="ECO:0000313" key="7">
    <source>
        <dbReference type="Proteomes" id="UP000268313"/>
    </source>
</evidence>